<evidence type="ECO:0000259" key="12">
    <source>
        <dbReference type="Pfam" id="PF13609"/>
    </source>
</evidence>
<feature type="signal peptide" evidence="11">
    <location>
        <begin position="1"/>
        <end position="42"/>
    </location>
</feature>
<evidence type="ECO:0000256" key="10">
    <source>
        <dbReference type="ARBA" id="ARBA00023237"/>
    </source>
</evidence>
<dbReference type="Gene3D" id="2.40.160.10">
    <property type="entry name" value="Porin"/>
    <property type="match status" value="1"/>
</dbReference>
<evidence type="ECO:0000256" key="1">
    <source>
        <dbReference type="ARBA" id="ARBA00004571"/>
    </source>
</evidence>
<keyword evidence="9" id="KW-0472">Membrane</keyword>
<keyword evidence="7" id="KW-0406">Ion transport</keyword>
<dbReference type="PANTHER" id="PTHR34501:SF9">
    <property type="entry name" value="MAJOR OUTER MEMBRANE PROTEIN P.IA"/>
    <property type="match status" value="1"/>
</dbReference>
<evidence type="ECO:0000256" key="7">
    <source>
        <dbReference type="ARBA" id="ARBA00023065"/>
    </source>
</evidence>
<keyword evidence="3" id="KW-0813">Transport</keyword>
<dbReference type="InterPro" id="IPR033900">
    <property type="entry name" value="Gram_neg_porin_domain"/>
</dbReference>
<feature type="domain" description="Porin" evidence="12">
    <location>
        <begin position="29"/>
        <end position="373"/>
    </location>
</feature>
<dbReference type="RefSeq" id="WP_083602215.1">
    <property type="nucleotide sequence ID" value="NZ_BJOI01000041.1"/>
</dbReference>
<keyword evidence="5" id="KW-0812">Transmembrane</keyword>
<reference evidence="13 14" key="1">
    <citation type="submission" date="2016-11" db="EMBL/GenBank/DDBJ databases">
        <authorList>
            <person name="Jaros S."/>
            <person name="Januszkiewicz K."/>
            <person name="Wedrychowicz H."/>
        </authorList>
    </citation>
    <scope>NUCLEOTIDE SEQUENCE [LARGE SCALE GENOMIC DNA]</scope>
    <source>
        <strain evidence="13 14">ACAM 239</strain>
    </source>
</reference>
<keyword evidence="4" id="KW-1134">Transmembrane beta strand</keyword>
<dbReference type="GO" id="GO:0015288">
    <property type="term" value="F:porin activity"/>
    <property type="evidence" value="ECO:0007669"/>
    <property type="project" value="UniProtKB-KW"/>
</dbReference>
<organism evidence="13 14">
    <name type="scientific">Vreelandella aquamarina</name>
    <dbReference type="NCBI Taxonomy" id="77097"/>
    <lineage>
        <taxon>Bacteria</taxon>
        <taxon>Pseudomonadati</taxon>
        <taxon>Pseudomonadota</taxon>
        <taxon>Gammaproteobacteria</taxon>
        <taxon>Oceanospirillales</taxon>
        <taxon>Halomonadaceae</taxon>
        <taxon>Vreelandella</taxon>
    </lineage>
</organism>
<dbReference type="GeneID" id="97277477"/>
<evidence type="ECO:0000256" key="3">
    <source>
        <dbReference type="ARBA" id="ARBA00022448"/>
    </source>
</evidence>
<name>A0A1N6CV57_9GAMM</name>
<keyword evidence="10" id="KW-0998">Cell outer membrane</keyword>
<evidence type="ECO:0000256" key="8">
    <source>
        <dbReference type="ARBA" id="ARBA00023114"/>
    </source>
</evidence>
<accession>A0A1N6CV57</accession>
<keyword evidence="6 11" id="KW-0732">Signal</keyword>
<evidence type="ECO:0000256" key="11">
    <source>
        <dbReference type="SAM" id="SignalP"/>
    </source>
</evidence>
<dbReference type="Proteomes" id="UP000185024">
    <property type="component" value="Unassembled WGS sequence"/>
</dbReference>
<dbReference type="GO" id="GO:0046930">
    <property type="term" value="C:pore complex"/>
    <property type="evidence" value="ECO:0007669"/>
    <property type="project" value="UniProtKB-KW"/>
</dbReference>
<dbReference type="Pfam" id="PF13609">
    <property type="entry name" value="Porin_4"/>
    <property type="match status" value="1"/>
</dbReference>
<dbReference type="GO" id="GO:0009279">
    <property type="term" value="C:cell outer membrane"/>
    <property type="evidence" value="ECO:0007669"/>
    <property type="project" value="UniProtKB-SubCell"/>
</dbReference>
<dbReference type="EMBL" id="FSQX01000001">
    <property type="protein sequence ID" value="SIN62393.1"/>
    <property type="molecule type" value="Genomic_DNA"/>
</dbReference>
<gene>
    <name evidence="13" type="ORF">SAMN05878438_0876</name>
</gene>
<proteinExistence type="predicted"/>
<dbReference type="GO" id="GO:0006811">
    <property type="term" value="P:monoatomic ion transport"/>
    <property type="evidence" value="ECO:0007669"/>
    <property type="project" value="UniProtKB-KW"/>
</dbReference>
<dbReference type="SUPFAM" id="SSF56935">
    <property type="entry name" value="Porins"/>
    <property type="match status" value="1"/>
</dbReference>
<evidence type="ECO:0000256" key="4">
    <source>
        <dbReference type="ARBA" id="ARBA00022452"/>
    </source>
</evidence>
<evidence type="ECO:0000256" key="2">
    <source>
        <dbReference type="ARBA" id="ARBA00011233"/>
    </source>
</evidence>
<dbReference type="AlphaFoldDB" id="A0A1N6CV57"/>
<sequence length="405" mass="43304">MILMTNKINDNEGIMILMTNKKAALSSALALVMAGLSSPGHAMEFKVSGQVNRAITVADNGNETDYSSVDSIGSNSRFRFTGNEKMANGMNVGFIYEMSVVQYGSTEFDIGNNTSGGGEGGVDLDTRKIDIYLEGDFGTVSFGKGDGAGYYANMMDYSETLYFGGGAWYTLYSSGISFVDDNGNKLYRIGETNGVFNAVGRQERIRYDSPSIGGLVLSTSLDNGNAYELAARYHVDFPGAKLATGLSWVDANDLEIPTSPTDGQPLTPGSEFKEKQVLGASASLLLDGGLNFTVSYGNDETDAMANAGQANQEGYDATNLFGQVGYSTGAHHFAVNYGETKDLIVEGTKGSQIGLAYVYDWSSAVRLYSSYHLYSLDLPSSVKTAEGWGDANDISQLYAGIRIAF</sequence>
<evidence type="ECO:0000313" key="13">
    <source>
        <dbReference type="EMBL" id="SIN62393.1"/>
    </source>
</evidence>
<feature type="chain" id="PRO_5030032175" evidence="11">
    <location>
        <begin position="43"/>
        <end position="405"/>
    </location>
</feature>
<dbReference type="InterPro" id="IPR023614">
    <property type="entry name" value="Porin_dom_sf"/>
</dbReference>
<comment type="subcellular location">
    <subcellularLocation>
        <location evidence="1">Cell outer membrane</location>
        <topology evidence="1">Multi-pass membrane protein</topology>
    </subcellularLocation>
</comment>
<dbReference type="InterPro" id="IPR050298">
    <property type="entry name" value="Gram-neg_bact_OMP"/>
</dbReference>
<evidence type="ECO:0000256" key="9">
    <source>
        <dbReference type="ARBA" id="ARBA00023136"/>
    </source>
</evidence>
<protein>
    <submittedName>
        <fullName evidence="13">Outer membrane protein (Porin)</fullName>
    </submittedName>
</protein>
<dbReference type="PANTHER" id="PTHR34501">
    <property type="entry name" value="PROTEIN YDDL-RELATED"/>
    <property type="match status" value="1"/>
</dbReference>
<comment type="subunit">
    <text evidence="2">Homotrimer.</text>
</comment>
<evidence type="ECO:0000256" key="6">
    <source>
        <dbReference type="ARBA" id="ARBA00022729"/>
    </source>
</evidence>
<evidence type="ECO:0000313" key="14">
    <source>
        <dbReference type="Proteomes" id="UP000185024"/>
    </source>
</evidence>
<keyword evidence="8" id="KW-0626">Porin</keyword>
<evidence type="ECO:0000256" key="5">
    <source>
        <dbReference type="ARBA" id="ARBA00022692"/>
    </source>
</evidence>